<evidence type="ECO:0000313" key="5">
    <source>
        <dbReference type="EMBL" id="KAF9418620.1"/>
    </source>
</evidence>
<dbReference type="SMART" id="SM00020">
    <property type="entry name" value="Tryp_SPc"/>
    <property type="match status" value="1"/>
</dbReference>
<protein>
    <recommendedName>
        <fullName evidence="4">Peptidase S1 domain-containing protein</fullName>
    </recommendedName>
</protein>
<dbReference type="PROSITE" id="PS50240">
    <property type="entry name" value="TRYPSIN_DOM"/>
    <property type="match status" value="1"/>
</dbReference>
<dbReference type="GO" id="GO:0004252">
    <property type="term" value="F:serine-type endopeptidase activity"/>
    <property type="evidence" value="ECO:0007669"/>
    <property type="project" value="InterPro"/>
</dbReference>
<comment type="similarity">
    <text evidence="2">Belongs to the peptidase S1 family. CLIP subfamily.</text>
</comment>
<dbReference type="Pfam" id="PF00089">
    <property type="entry name" value="Trypsin"/>
    <property type="match status" value="1"/>
</dbReference>
<dbReference type="SUPFAM" id="SSF50494">
    <property type="entry name" value="Trypsin-like serine proteases"/>
    <property type="match status" value="1"/>
</dbReference>
<feature type="transmembrane region" description="Helical" evidence="3">
    <location>
        <begin position="245"/>
        <end position="268"/>
    </location>
</feature>
<keyword evidence="1" id="KW-1015">Disulfide bond</keyword>
<evidence type="ECO:0000259" key="4">
    <source>
        <dbReference type="PROSITE" id="PS50240"/>
    </source>
</evidence>
<accession>A0A835GLN6</accession>
<evidence type="ECO:0000313" key="6">
    <source>
        <dbReference type="Proteomes" id="UP000648187"/>
    </source>
</evidence>
<keyword evidence="3" id="KW-0472">Membrane</keyword>
<sequence>MLIIQEYTTTTETTTTTKAIKTNEKANLRVGSGLYVDPTTYRVRVGSSHVDDSVAIIVRFGQTFRPTGLMDVLSTGGRRHEVSAIIVHEGYRLFENSIALVRTWKAVRLGLTVAPIQIPFKFPELSENTTVTLVGWNSRGRRDLREIFIPMVSWAKCRKIYSRFITFTTNMFCAGALGSGDKRDEDEEVCTYGNPLLYGKYLVGILIYAKGCANQVTPAVYTRISEYTNWIDVTMTMDSHRGDQLIGATSSINIVGVTLLIPLLFLLLSV</sequence>
<keyword evidence="3" id="KW-1133">Transmembrane helix</keyword>
<dbReference type="AlphaFoldDB" id="A0A835GLN6"/>
<keyword evidence="6" id="KW-1185">Reference proteome</keyword>
<comment type="caution">
    <text evidence="5">The sequence shown here is derived from an EMBL/GenBank/DDBJ whole genome shotgun (WGS) entry which is preliminary data.</text>
</comment>
<dbReference type="InterPro" id="IPR009003">
    <property type="entry name" value="Peptidase_S1_PA"/>
</dbReference>
<keyword evidence="3" id="KW-0812">Transmembrane</keyword>
<dbReference type="InterPro" id="IPR001254">
    <property type="entry name" value="Trypsin_dom"/>
</dbReference>
<evidence type="ECO:0000256" key="1">
    <source>
        <dbReference type="ARBA" id="ARBA00023157"/>
    </source>
</evidence>
<feature type="domain" description="Peptidase S1" evidence="4">
    <location>
        <begin position="1"/>
        <end position="236"/>
    </location>
</feature>
<reference evidence="5" key="1">
    <citation type="submission" date="2020-08" db="EMBL/GenBank/DDBJ databases">
        <title>Spodoptera exigua strain:BAW_Kor-Di-RS1 Genome sequencing and assembly.</title>
        <authorList>
            <person name="Kim J."/>
            <person name="Nam H.Y."/>
            <person name="Kwon M."/>
            <person name="Choi J.H."/>
            <person name="Cho S.R."/>
            <person name="Kim G.-H."/>
        </authorList>
    </citation>
    <scope>NUCLEOTIDE SEQUENCE</scope>
    <source>
        <strain evidence="5">BAW_Kor-Di-RS1</strain>
        <tissue evidence="5">Whole-body</tissue>
    </source>
</reference>
<dbReference type="GO" id="GO:0006508">
    <property type="term" value="P:proteolysis"/>
    <property type="evidence" value="ECO:0007669"/>
    <property type="project" value="InterPro"/>
</dbReference>
<dbReference type="EMBL" id="JACKWZ010000052">
    <property type="protein sequence ID" value="KAF9418620.1"/>
    <property type="molecule type" value="Genomic_DNA"/>
</dbReference>
<dbReference type="InterPro" id="IPR051487">
    <property type="entry name" value="Ser/Thr_Proteases_Immune/Dev"/>
</dbReference>
<evidence type="ECO:0000256" key="3">
    <source>
        <dbReference type="SAM" id="Phobius"/>
    </source>
</evidence>
<dbReference type="Proteomes" id="UP000648187">
    <property type="component" value="Unassembled WGS sequence"/>
</dbReference>
<dbReference type="Gene3D" id="2.40.10.10">
    <property type="entry name" value="Trypsin-like serine proteases"/>
    <property type="match status" value="1"/>
</dbReference>
<gene>
    <name evidence="5" type="ORF">HW555_004586</name>
</gene>
<proteinExistence type="inferred from homology"/>
<name>A0A835GLN6_SPOEX</name>
<organism evidence="5 6">
    <name type="scientific">Spodoptera exigua</name>
    <name type="common">Beet armyworm</name>
    <name type="synonym">Noctua fulgens</name>
    <dbReference type="NCBI Taxonomy" id="7107"/>
    <lineage>
        <taxon>Eukaryota</taxon>
        <taxon>Metazoa</taxon>
        <taxon>Ecdysozoa</taxon>
        <taxon>Arthropoda</taxon>
        <taxon>Hexapoda</taxon>
        <taxon>Insecta</taxon>
        <taxon>Pterygota</taxon>
        <taxon>Neoptera</taxon>
        <taxon>Endopterygota</taxon>
        <taxon>Lepidoptera</taxon>
        <taxon>Glossata</taxon>
        <taxon>Ditrysia</taxon>
        <taxon>Noctuoidea</taxon>
        <taxon>Noctuidae</taxon>
        <taxon>Amphipyrinae</taxon>
        <taxon>Spodoptera</taxon>
    </lineage>
</organism>
<dbReference type="InterPro" id="IPR043504">
    <property type="entry name" value="Peptidase_S1_PA_chymotrypsin"/>
</dbReference>
<evidence type="ECO:0000256" key="2">
    <source>
        <dbReference type="ARBA" id="ARBA00024195"/>
    </source>
</evidence>
<dbReference type="PANTHER" id="PTHR24256">
    <property type="entry name" value="TRYPTASE-RELATED"/>
    <property type="match status" value="1"/>
</dbReference>